<evidence type="ECO:0000313" key="4">
    <source>
        <dbReference type="Proteomes" id="UP001150942"/>
    </source>
</evidence>
<dbReference type="InterPro" id="IPR042935">
    <property type="entry name" value="Tad1"/>
</dbReference>
<dbReference type="OrthoDB" id="10268011at2759"/>
<dbReference type="PANTHER" id="PTHR47803:SF1">
    <property type="entry name" value="TRNA-SPECIFIC ADENOSINE DEAMINASE 1"/>
    <property type="match status" value="1"/>
</dbReference>
<evidence type="ECO:0000259" key="2">
    <source>
        <dbReference type="PROSITE" id="PS50141"/>
    </source>
</evidence>
<dbReference type="PANTHER" id="PTHR47803">
    <property type="entry name" value="TRNA-SPECIFIC ADENOSINE DEAMINASE 1"/>
    <property type="match status" value="1"/>
</dbReference>
<dbReference type="SMART" id="SM00552">
    <property type="entry name" value="ADEAMc"/>
    <property type="match status" value="1"/>
</dbReference>
<evidence type="ECO:0000313" key="3">
    <source>
        <dbReference type="EMBL" id="KAJ5208823.1"/>
    </source>
</evidence>
<dbReference type="Proteomes" id="UP001150942">
    <property type="component" value="Unassembled WGS sequence"/>
</dbReference>
<dbReference type="InterPro" id="IPR002466">
    <property type="entry name" value="A_deamin"/>
</dbReference>
<dbReference type="Pfam" id="PF02137">
    <property type="entry name" value="A_deamin"/>
    <property type="match status" value="2"/>
</dbReference>
<dbReference type="GO" id="GO:0043829">
    <property type="term" value="F:tRNA-specific adenosine-37 deaminase activity"/>
    <property type="evidence" value="ECO:0007669"/>
    <property type="project" value="TreeGrafter"/>
</dbReference>
<comment type="caution">
    <text evidence="3">The sequence shown here is derived from an EMBL/GenBank/DDBJ whole genome shotgun (WGS) entry which is preliminary data.</text>
</comment>
<dbReference type="GO" id="GO:0002100">
    <property type="term" value="P:tRNA wobble adenosine to inosine editing"/>
    <property type="evidence" value="ECO:0007669"/>
    <property type="project" value="InterPro"/>
</dbReference>
<feature type="region of interest" description="Disordered" evidence="1">
    <location>
        <begin position="137"/>
        <end position="156"/>
    </location>
</feature>
<reference evidence="3" key="1">
    <citation type="submission" date="2022-11" db="EMBL/GenBank/DDBJ databases">
        <authorList>
            <person name="Petersen C."/>
        </authorList>
    </citation>
    <scope>NUCLEOTIDE SEQUENCE</scope>
    <source>
        <strain evidence="3">IBT 20477</strain>
    </source>
</reference>
<dbReference type="EMBL" id="JAPQKQ010000002">
    <property type="protein sequence ID" value="KAJ5208823.1"/>
    <property type="molecule type" value="Genomic_DNA"/>
</dbReference>
<feature type="domain" description="A to I editase" evidence="2">
    <location>
        <begin position="86"/>
        <end position="470"/>
    </location>
</feature>
<name>A0A9W9MWY1_9EURO</name>
<protein>
    <recommendedName>
        <fullName evidence="2">A to I editase domain-containing protein</fullName>
    </recommendedName>
</protein>
<gene>
    <name evidence="3" type="ORF">N7449_003202</name>
</gene>
<accession>A0A9W9MWY1</accession>
<proteinExistence type="predicted"/>
<organism evidence="3 4">
    <name type="scientific">Penicillium cf. viridicatum</name>
    <dbReference type="NCBI Taxonomy" id="2972119"/>
    <lineage>
        <taxon>Eukaryota</taxon>
        <taxon>Fungi</taxon>
        <taxon>Dikarya</taxon>
        <taxon>Ascomycota</taxon>
        <taxon>Pezizomycotina</taxon>
        <taxon>Eurotiomycetes</taxon>
        <taxon>Eurotiomycetidae</taxon>
        <taxon>Eurotiales</taxon>
        <taxon>Aspergillaceae</taxon>
        <taxon>Penicillium</taxon>
    </lineage>
</organism>
<evidence type="ECO:0000256" key="1">
    <source>
        <dbReference type="SAM" id="MobiDB-lite"/>
    </source>
</evidence>
<sequence>MSVETSGFSLSSRIASLVHAHFDALPTRSKPTIFPDGSREWIPMTGIVGVKVKGMGPYFAFYFTVTHISCDPNRENTPLESLTCISVTSGAKCLSASHIPRCRGLVLHDCHAEILAIRAFNYWLLTECNSVLSREKQLPNGHDTSTPDNEKVLDSPFIQRRKIKEDEDGIGTSPTEWPHFEIRPDIKIYMYCTCAPCGDASMELCMAAQEDATPWEVLHKEGPLPKTQDAEVPGTETLLDGRAHFSLLGVVRRKPARMDAESTRSKSCSDKLALRQVSSLLSCETSRLVAPTENAYLAGLILPEDEISQVGCDRSFGENGRMQALGGRYWPIETKFKESTPGYRFRPFQVLSVPSEEVAALWPFAKPKSVPCPAISLEQEGDPLVSGAKVKKTRPGNVSAIWTLAPSYKRPSAMTMDTGSKSVPTLCCSKTGLYETIINGVKQGNRASSPGARGASSLSRAKLWALLHEILPASIPHTYQPDVSPTGSLSGTPNAEDPHVNIVQHRIPDITTYQDFKNPTSLEDPLQIRMQAIRDAKLVLKGWMANSGDEYWGLDVLVDPKKRKR</sequence>
<reference evidence="3" key="2">
    <citation type="journal article" date="2023" name="IMA Fungus">
        <title>Comparative genomic study of the Penicillium genus elucidates a diverse pangenome and 15 lateral gene transfer events.</title>
        <authorList>
            <person name="Petersen C."/>
            <person name="Sorensen T."/>
            <person name="Nielsen M.R."/>
            <person name="Sondergaard T.E."/>
            <person name="Sorensen J.L."/>
            <person name="Fitzpatrick D.A."/>
            <person name="Frisvad J.C."/>
            <person name="Nielsen K.L."/>
        </authorList>
    </citation>
    <scope>NUCLEOTIDE SEQUENCE</scope>
    <source>
        <strain evidence="3">IBT 20477</strain>
    </source>
</reference>
<dbReference type="AlphaFoldDB" id="A0A9W9MWY1"/>
<dbReference type="PROSITE" id="PS50141">
    <property type="entry name" value="A_DEAMIN_EDITASE"/>
    <property type="match status" value="1"/>
</dbReference>
<keyword evidence="4" id="KW-1185">Reference proteome</keyword>
<dbReference type="GO" id="GO:0003723">
    <property type="term" value="F:RNA binding"/>
    <property type="evidence" value="ECO:0007669"/>
    <property type="project" value="InterPro"/>
</dbReference>